<feature type="transmembrane region" description="Helical" evidence="12">
    <location>
        <begin position="165"/>
        <end position="182"/>
    </location>
</feature>
<keyword evidence="7 12" id="KW-0812">Transmembrane</keyword>
<dbReference type="InterPro" id="IPR050736">
    <property type="entry name" value="Sensor_HK_Regulatory"/>
</dbReference>
<dbReference type="InterPro" id="IPR004358">
    <property type="entry name" value="Sig_transdc_His_kin-like_C"/>
</dbReference>
<comment type="similarity">
    <text evidence="3">Belongs to the sodium:solute symporter (SSF) (TC 2.A.21) family.</text>
</comment>
<evidence type="ECO:0000256" key="1">
    <source>
        <dbReference type="ARBA" id="ARBA00000085"/>
    </source>
</evidence>
<feature type="transmembrane region" description="Helical" evidence="12">
    <location>
        <begin position="287"/>
        <end position="312"/>
    </location>
</feature>
<evidence type="ECO:0000313" key="14">
    <source>
        <dbReference type="EMBL" id="MYZ47560.1"/>
    </source>
</evidence>
<dbReference type="InterPro" id="IPR036097">
    <property type="entry name" value="HisK_dim/P_sf"/>
</dbReference>
<feature type="transmembrane region" description="Helical" evidence="12">
    <location>
        <begin position="6"/>
        <end position="24"/>
    </location>
</feature>
<dbReference type="GO" id="GO:0000155">
    <property type="term" value="F:phosphorelay sensor kinase activity"/>
    <property type="evidence" value="ECO:0007669"/>
    <property type="project" value="InterPro"/>
</dbReference>
<comment type="caution">
    <text evidence="14">The sequence shown here is derived from an EMBL/GenBank/DDBJ whole genome shotgun (WGS) entry which is preliminary data.</text>
</comment>
<feature type="transmembrane region" description="Helical" evidence="12">
    <location>
        <begin position="383"/>
        <end position="408"/>
    </location>
</feature>
<evidence type="ECO:0000256" key="10">
    <source>
        <dbReference type="ARBA" id="ARBA00023012"/>
    </source>
</evidence>
<dbReference type="Pfam" id="PF00512">
    <property type="entry name" value="HisKA"/>
    <property type="match status" value="1"/>
</dbReference>
<organism evidence="14 15">
    <name type="scientific">Propylenella binzhouense</name>
    <dbReference type="NCBI Taxonomy" id="2555902"/>
    <lineage>
        <taxon>Bacteria</taxon>
        <taxon>Pseudomonadati</taxon>
        <taxon>Pseudomonadota</taxon>
        <taxon>Alphaproteobacteria</taxon>
        <taxon>Hyphomicrobiales</taxon>
        <taxon>Propylenellaceae</taxon>
        <taxon>Propylenella</taxon>
    </lineage>
</organism>
<dbReference type="PROSITE" id="PS50109">
    <property type="entry name" value="HIS_KIN"/>
    <property type="match status" value="1"/>
</dbReference>
<dbReference type="AlphaFoldDB" id="A0A964T3J2"/>
<dbReference type="EC" id="2.7.13.3" evidence="4"/>
<evidence type="ECO:0000256" key="2">
    <source>
        <dbReference type="ARBA" id="ARBA00004141"/>
    </source>
</evidence>
<dbReference type="FunFam" id="1.10.287.130:FF:000001">
    <property type="entry name" value="Two-component sensor histidine kinase"/>
    <property type="match status" value="1"/>
</dbReference>
<comment type="catalytic activity">
    <reaction evidence="1">
        <text>ATP + protein L-histidine = ADP + protein N-phospho-L-histidine.</text>
        <dbReference type="EC" id="2.7.13.3"/>
    </reaction>
</comment>
<evidence type="ECO:0000256" key="4">
    <source>
        <dbReference type="ARBA" id="ARBA00012438"/>
    </source>
</evidence>
<dbReference type="Gene3D" id="1.20.1730.10">
    <property type="entry name" value="Sodium/glucose cotransporter"/>
    <property type="match status" value="1"/>
</dbReference>
<dbReference type="GO" id="GO:0016020">
    <property type="term" value="C:membrane"/>
    <property type="evidence" value="ECO:0007669"/>
    <property type="project" value="UniProtKB-SubCell"/>
</dbReference>
<evidence type="ECO:0000256" key="11">
    <source>
        <dbReference type="ARBA" id="ARBA00023136"/>
    </source>
</evidence>
<dbReference type="SUPFAM" id="SSF47384">
    <property type="entry name" value="Homodimeric domain of signal transducing histidine kinase"/>
    <property type="match status" value="1"/>
</dbReference>
<evidence type="ECO:0000313" key="15">
    <source>
        <dbReference type="Proteomes" id="UP000773614"/>
    </source>
</evidence>
<feature type="transmembrane region" description="Helical" evidence="12">
    <location>
        <begin position="117"/>
        <end position="135"/>
    </location>
</feature>
<dbReference type="SMART" id="SM00388">
    <property type="entry name" value="HisKA"/>
    <property type="match status" value="1"/>
</dbReference>
<evidence type="ECO:0000256" key="7">
    <source>
        <dbReference type="ARBA" id="ARBA00022692"/>
    </source>
</evidence>
<feature type="transmembrane region" description="Helical" evidence="12">
    <location>
        <begin position="36"/>
        <end position="59"/>
    </location>
</feature>
<evidence type="ECO:0000256" key="6">
    <source>
        <dbReference type="ARBA" id="ARBA00022679"/>
    </source>
</evidence>
<dbReference type="PRINTS" id="PR00344">
    <property type="entry name" value="BCTRLSENSOR"/>
</dbReference>
<dbReference type="PROSITE" id="PS50283">
    <property type="entry name" value="NA_SOLUT_SYMP_3"/>
    <property type="match status" value="1"/>
</dbReference>
<dbReference type="PANTHER" id="PTHR43711">
    <property type="entry name" value="TWO-COMPONENT HISTIDINE KINASE"/>
    <property type="match status" value="1"/>
</dbReference>
<gene>
    <name evidence="14" type="ORF">E4O86_07525</name>
</gene>
<reference evidence="14" key="1">
    <citation type="submission" date="2019-03" db="EMBL/GenBank/DDBJ databases">
        <title>Afifella sp. nov., isolated from activated sludge.</title>
        <authorList>
            <person name="Li Q."/>
            <person name="Liu Y."/>
        </authorList>
    </citation>
    <scope>NUCLEOTIDE SEQUENCE</scope>
    <source>
        <strain evidence="14">L72</strain>
    </source>
</reference>
<keyword evidence="5" id="KW-0597">Phosphoprotein</keyword>
<dbReference type="CDD" id="cd00075">
    <property type="entry name" value="HATPase"/>
    <property type="match status" value="1"/>
</dbReference>
<feature type="transmembrane region" description="Helical" evidence="12">
    <location>
        <begin position="249"/>
        <end position="266"/>
    </location>
</feature>
<dbReference type="Gene3D" id="1.10.287.130">
    <property type="match status" value="1"/>
</dbReference>
<evidence type="ECO:0000256" key="9">
    <source>
        <dbReference type="ARBA" id="ARBA00022989"/>
    </source>
</evidence>
<accession>A0A964T3J2</accession>
<dbReference type="SUPFAM" id="SSF55874">
    <property type="entry name" value="ATPase domain of HSP90 chaperone/DNA topoisomerase II/histidine kinase"/>
    <property type="match status" value="1"/>
</dbReference>
<protein>
    <recommendedName>
        <fullName evidence="4">histidine kinase</fullName>
        <ecNumber evidence="4">2.7.13.3</ecNumber>
    </recommendedName>
</protein>
<evidence type="ECO:0000256" key="8">
    <source>
        <dbReference type="ARBA" id="ARBA00022777"/>
    </source>
</evidence>
<dbReference type="Proteomes" id="UP000773614">
    <property type="component" value="Unassembled WGS sequence"/>
</dbReference>
<feature type="transmembrane region" description="Helical" evidence="12">
    <location>
        <begin position="332"/>
        <end position="362"/>
    </location>
</feature>
<feature type="transmembrane region" description="Helical" evidence="12">
    <location>
        <begin position="71"/>
        <end position="88"/>
    </location>
</feature>
<dbReference type="OrthoDB" id="9813151at2"/>
<dbReference type="CDD" id="cd10322">
    <property type="entry name" value="SLC5sbd"/>
    <property type="match status" value="1"/>
</dbReference>
<dbReference type="PANTHER" id="PTHR43711:SF1">
    <property type="entry name" value="HISTIDINE KINASE 1"/>
    <property type="match status" value="1"/>
</dbReference>
<evidence type="ECO:0000256" key="3">
    <source>
        <dbReference type="ARBA" id="ARBA00006434"/>
    </source>
</evidence>
<keyword evidence="10" id="KW-0902">Two-component regulatory system</keyword>
<dbReference type="InterPro" id="IPR005467">
    <property type="entry name" value="His_kinase_dom"/>
</dbReference>
<feature type="transmembrane region" description="Helical" evidence="12">
    <location>
        <begin position="194"/>
        <end position="220"/>
    </location>
</feature>
<keyword evidence="15" id="KW-1185">Reference proteome</keyword>
<dbReference type="InterPro" id="IPR003594">
    <property type="entry name" value="HATPase_dom"/>
</dbReference>
<keyword evidence="11 12" id="KW-0472">Membrane</keyword>
<dbReference type="SMART" id="SM00387">
    <property type="entry name" value="HATPase_c"/>
    <property type="match status" value="1"/>
</dbReference>
<comment type="subcellular location">
    <subcellularLocation>
        <location evidence="2">Membrane</location>
        <topology evidence="2">Multi-pass membrane protein</topology>
    </subcellularLocation>
</comment>
<dbReference type="InterPro" id="IPR001734">
    <property type="entry name" value="Na/solute_symporter"/>
</dbReference>
<dbReference type="EMBL" id="SPKJ01000017">
    <property type="protein sequence ID" value="MYZ47560.1"/>
    <property type="molecule type" value="Genomic_DNA"/>
</dbReference>
<dbReference type="CDD" id="cd00082">
    <property type="entry name" value="HisKA"/>
    <property type="match status" value="1"/>
</dbReference>
<proteinExistence type="inferred from homology"/>
<evidence type="ECO:0000256" key="12">
    <source>
        <dbReference type="SAM" id="Phobius"/>
    </source>
</evidence>
<dbReference type="InterPro" id="IPR003661">
    <property type="entry name" value="HisK_dim/P_dom"/>
</dbReference>
<name>A0A964T3J2_9HYPH</name>
<dbReference type="Pfam" id="PF02518">
    <property type="entry name" value="HATPase_c"/>
    <property type="match status" value="1"/>
</dbReference>
<dbReference type="InterPro" id="IPR036890">
    <property type="entry name" value="HATPase_C_sf"/>
</dbReference>
<feature type="transmembrane region" description="Helical" evidence="12">
    <location>
        <begin position="446"/>
        <end position="468"/>
    </location>
</feature>
<dbReference type="RefSeq" id="WP_161139909.1">
    <property type="nucleotide sequence ID" value="NZ_SPKJ01000017.1"/>
</dbReference>
<dbReference type="GO" id="GO:0022857">
    <property type="term" value="F:transmembrane transporter activity"/>
    <property type="evidence" value="ECO:0007669"/>
    <property type="project" value="InterPro"/>
</dbReference>
<keyword evidence="8" id="KW-0418">Kinase</keyword>
<evidence type="ECO:0000259" key="13">
    <source>
        <dbReference type="PROSITE" id="PS50109"/>
    </source>
</evidence>
<dbReference type="Gene3D" id="3.30.565.10">
    <property type="entry name" value="Histidine kinase-like ATPase, C-terminal domain"/>
    <property type="match status" value="1"/>
</dbReference>
<evidence type="ECO:0000256" key="5">
    <source>
        <dbReference type="ARBA" id="ARBA00022553"/>
    </source>
</evidence>
<sequence length="920" mass="99101">MLTPGVVLAISGLYLALLFVLAFATDRMAANGRAKLIRSPVVYTLSLTVYCTSWTFYGAVGSAARNGAEFATIYLGPTLVFAGAFFLLRKLVRISKTHRITSIADFISSRYGKSTRVAAIVTLIALVGTTPYIALQLKSVATSLDILTVGKTLVSAEAHGIFGDTAFWVAASMAAFVIIFGTRNIGADEHHPGVVAAIAFESLVKLAALVAVGLFVVIGLKSAGPDYSGPVWLDPALRGTPPFSAGDPSRWTTMLFLAAAAIVCLPRQFQVAVVEVTDERHLRTASWLFPLYMLLISFFTVPIAVAGLGIVGPDRNPDLYVLTVPLQAGSDLLALAAFIGGFSSATSMVIVACIALSIMISNHMVMPLLLRSRRLDLHQARDLTGLLLAIRRVSIVLILSLGFFYYRFGAQSDALAAIGLISFAAAAQLLPAMVGGIYWRGGTEQGAVAGLLAGFVVWAYTLLLPSLVRVGGAMPGLLTDGPFGIAFLRPEALFYLDGWGSIQHALFWSLSLNVGAYVFVSLASVPKPLERLQSALFVDAFGESPRRTSRAWTGDTAVEDLMALARRIVGPERAYRVFRDYAESEKHDLRELVADARLISFVERQLAGSIGAASARVLVSRVAGGETISLDEVITILDETQQAIEYGRQLEQKSSELEAVAVQLRLANARLKEIDTIKDEFLSHVSHELRTPMTSIRSFAEVLLEGDRLSPQQRDRFARIIYEESQRLTRLLDEILDLNRLQRGDHDLKQARIDPATTAHEAVAAMTGFAFQHGIDLRDEVPDRLGPVLSDPDRLKQVLINLVHNAIKFNDSAGGHVRVSGSVRADRVVLRVEDDGPGVSERDRARIFEKFVRGSSGREGSGLGLAISKQILEAHGGGISVHPAAARGAVFEIDLPLAGAEPPAAPAETAIRPALKGEHA</sequence>
<dbReference type="InterPro" id="IPR038377">
    <property type="entry name" value="Na/Glc_symporter_sf"/>
</dbReference>
<feature type="transmembrane region" description="Helical" evidence="12">
    <location>
        <begin position="414"/>
        <end position="439"/>
    </location>
</feature>
<feature type="domain" description="Histidine kinase" evidence="13">
    <location>
        <begin position="684"/>
        <end position="899"/>
    </location>
</feature>
<keyword evidence="6" id="KW-0808">Transferase</keyword>
<keyword evidence="9 12" id="KW-1133">Transmembrane helix</keyword>